<dbReference type="InterPro" id="IPR054331">
    <property type="entry name" value="LiaF_TM"/>
</dbReference>
<keyword evidence="5" id="KW-1185">Reference proteome</keyword>
<keyword evidence="2" id="KW-1133">Transmembrane helix</keyword>
<proteinExistence type="predicted"/>
<feature type="transmembrane region" description="Helical" evidence="2">
    <location>
        <begin position="7"/>
        <end position="26"/>
    </location>
</feature>
<dbReference type="EMBL" id="QGDT01000008">
    <property type="protein sequence ID" value="PWJ57223.1"/>
    <property type="molecule type" value="Genomic_DNA"/>
</dbReference>
<feature type="transmembrane region" description="Helical" evidence="2">
    <location>
        <begin position="59"/>
        <end position="76"/>
    </location>
</feature>
<sequence length="339" mass="37605">MKSNKSMVWGGLLLIFGTLWLFRLLGWLNVDWAYILPFWPILLIVAGLMLIVSRPNSSANGLVSLLITLAVIGGIANKTNGKLHRQGDWNFGWNDRDRDSNHWSWPHDDQDEETQDEDYLSEKKNQSGRVRTGNYSYDMDDNPTHATLNLEGGAGKFSLKGSTDQLFEASTKSNVVGFVASRTSNKLNKSTTVNLKMEEGKLSVKNGHITNEASIKLNPSPIWTVDMGLGAGKGDFDFSPFKVEKMKISTGVADMDIRLGSIHDHVQVDVEAGVASITFEVPQEMGCEVHLEGALNVKSMDDLEKQNNGYYRSPGFESATKKVVINFEGGLTKVKVKRY</sequence>
<feature type="region of interest" description="Disordered" evidence="1">
    <location>
        <begin position="102"/>
        <end position="138"/>
    </location>
</feature>
<evidence type="ECO:0000313" key="4">
    <source>
        <dbReference type="EMBL" id="PWJ57223.1"/>
    </source>
</evidence>
<keyword evidence="2" id="KW-0472">Membrane</keyword>
<evidence type="ECO:0000313" key="5">
    <source>
        <dbReference type="Proteomes" id="UP000245880"/>
    </source>
</evidence>
<organism evidence="4 5">
    <name type="scientific">Dyadobacter jejuensis</name>
    <dbReference type="NCBI Taxonomy" id="1082580"/>
    <lineage>
        <taxon>Bacteria</taxon>
        <taxon>Pseudomonadati</taxon>
        <taxon>Bacteroidota</taxon>
        <taxon>Cytophagia</taxon>
        <taxon>Cytophagales</taxon>
        <taxon>Spirosomataceae</taxon>
        <taxon>Dyadobacter</taxon>
    </lineage>
</organism>
<evidence type="ECO:0000259" key="3">
    <source>
        <dbReference type="Pfam" id="PF22570"/>
    </source>
</evidence>
<dbReference type="Pfam" id="PF22570">
    <property type="entry name" value="LiaF-TM"/>
    <property type="match status" value="1"/>
</dbReference>
<dbReference type="AlphaFoldDB" id="A0A316AHQ7"/>
<comment type="caution">
    <text evidence="4">The sequence shown here is derived from an EMBL/GenBank/DDBJ whole genome shotgun (WGS) entry which is preliminary data.</text>
</comment>
<name>A0A316AHQ7_9BACT</name>
<feature type="domain" description="LiaF transmembrane" evidence="3">
    <location>
        <begin position="8"/>
        <end position="72"/>
    </location>
</feature>
<feature type="transmembrane region" description="Helical" evidence="2">
    <location>
        <begin position="32"/>
        <end position="52"/>
    </location>
</feature>
<feature type="compositionally biased region" description="Acidic residues" evidence="1">
    <location>
        <begin position="109"/>
        <end position="119"/>
    </location>
</feature>
<gene>
    <name evidence="4" type="ORF">CLV98_108143</name>
</gene>
<evidence type="ECO:0000256" key="2">
    <source>
        <dbReference type="SAM" id="Phobius"/>
    </source>
</evidence>
<evidence type="ECO:0000256" key="1">
    <source>
        <dbReference type="SAM" id="MobiDB-lite"/>
    </source>
</evidence>
<dbReference type="OrthoDB" id="941984at2"/>
<protein>
    <recommendedName>
        <fullName evidence="3">LiaF transmembrane domain-containing protein</fullName>
    </recommendedName>
</protein>
<keyword evidence="2" id="KW-0812">Transmembrane</keyword>
<reference evidence="4 5" key="1">
    <citation type="submission" date="2018-03" db="EMBL/GenBank/DDBJ databases">
        <title>Genomic Encyclopedia of Archaeal and Bacterial Type Strains, Phase II (KMG-II): from individual species to whole genera.</title>
        <authorList>
            <person name="Goeker M."/>
        </authorList>
    </citation>
    <scope>NUCLEOTIDE SEQUENCE [LARGE SCALE GENOMIC DNA]</scope>
    <source>
        <strain evidence="4 5">DSM 100346</strain>
    </source>
</reference>
<accession>A0A316AHQ7</accession>
<dbReference type="RefSeq" id="WP_109675555.1">
    <property type="nucleotide sequence ID" value="NZ_QGDT01000008.1"/>
</dbReference>
<dbReference type="Proteomes" id="UP000245880">
    <property type="component" value="Unassembled WGS sequence"/>
</dbReference>